<feature type="compositionally biased region" description="Basic and acidic residues" evidence="1">
    <location>
        <begin position="160"/>
        <end position="177"/>
    </location>
</feature>
<organism evidence="2 3">
    <name type="scientific">Neodiprion lecontei</name>
    <name type="common">Redheaded pine sawfly</name>
    <dbReference type="NCBI Taxonomy" id="441921"/>
    <lineage>
        <taxon>Eukaryota</taxon>
        <taxon>Metazoa</taxon>
        <taxon>Ecdysozoa</taxon>
        <taxon>Arthropoda</taxon>
        <taxon>Hexapoda</taxon>
        <taxon>Insecta</taxon>
        <taxon>Pterygota</taxon>
        <taxon>Neoptera</taxon>
        <taxon>Endopterygota</taxon>
        <taxon>Hymenoptera</taxon>
        <taxon>Tenthredinoidea</taxon>
        <taxon>Diprionidae</taxon>
        <taxon>Diprioninae</taxon>
        <taxon>Neodiprion</taxon>
    </lineage>
</organism>
<dbReference type="GeneID" id="124293746"/>
<dbReference type="RefSeq" id="XP_046591936.1">
    <property type="nucleotide sequence ID" value="XM_046735980.1"/>
</dbReference>
<evidence type="ECO:0000313" key="3">
    <source>
        <dbReference type="RefSeq" id="XP_046591936.1"/>
    </source>
</evidence>
<name>A0ABM3FV87_NEOLC</name>
<dbReference type="PANTHER" id="PTHR34239">
    <property type="entry name" value="APPLE DOMAIN-CONTAINING PROTEIN"/>
    <property type="match status" value="1"/>
</dbReference>
<sequence length="225" mass="25747">MLLFTSSFSFDIFKKGISNEENKDLVEKYDIPENCGFIAAPVLNSEVIAAIQENVKTRDKRITEKQERIAACMAANGKAISITLKSDSPDKLERLEIESDMGRLLAFLQREESEIRKSLILANLNSSVREILTGSTVDGFQFGENLEEKIKTAKTIERTSKDLIQREKPSKFKDSKNQRGPPAKRQLMHKRNWTSSGPKKPTNDKFGPRPKKTYPRKTRFPDRRR</sequence>
<protein>
    <submittedName>
        <fullName evidence="3">Uncharacterized protein LOC124293746</fullName>
    </submittedName>
</protein>
<reference evidence="3" key="1">
    <citation type="submission" date="2025-08" db="UniProtKB">
        <authorList>
            <consortium name="RefSeq"/>
        </authorList>
    </citation>
    <scope>IDENTIFICATION</scope>
    <source>
        <tissue evidence="3">Thorax and Abdomen</tissue>
    </source>
</reference>
<dbReference type="Proteomes" id="UP000829291">
    <property type="component" value="Chromosome 3"/>
</dbReference>
<feature type="compositionally biased region" description="Basic residues" evidence="1">
    <location>
        <begin position="208"/>
        <end position="225"/>
    </location>
</feature>
<gene>
    <name evidence="3" type="primary">LOC124293746</name>
</gene>
<accession>A0ABM3FV87</accession>
<proteinExistence type="predicted"/>
<feature type="region of interest" description="Disordered" evidence="1">
    <location>
        <begin position="160"/>
        <end position="225"/>
    </location>
</feature>
<evidence type="ECO:0000256" key="1">
    <source>
        <dbReference type="SAM" id="MobiDB-lite"/>
    </source>
</evidence>
<keyword evidence="2" id="KW-1185">Reference proteome</keyword>
<dbReference type="PANTHER" id="PTHR34239:SF2">
    <property type="entry name" value="TRANSPOSABLE ELEMENT P TRANSPOSASE_THAP9 CONSERVED DOMAIN-CONTAINING PROTEIN"/>
    <property type="match status" value="1"/>
</dbReference>
<evidence type="ECO:0000313" key="2">
    <source>
        <dbReference type="Proteomes" id="UP000829291"/>
    </source>
</evidence>